<keyword evidence="1" id="KW-1133">Transmembrane helix</keyword>
<accession>A0A967B5N8</accession>
<reference evidence="2" key="1">
    <citation type="submission" date="2020-03" db="EMBL/GenBank/DDBJ databases">
        <title>Draft sequencing of Calidifontibacter sp. DB0510.</title>
        <authorList>
            <person name="Kim D.-U."/>
        </authorList>
    </citation>
    <scope>NUCLEOTIDE SEQUENCE</scope>
    <source>
        <strain evidence="2">DB0510</strain>
    </source>
</reference>
<evidence type="ECO:0000256" key="1">
    <source>
        <dbReference type="SAM" id="Phobius"/>
    </source>
</evidence>
<gene>
    <name evidence="2" type="ORF">G9U51_09795</name>
</gene>
<dbReference type="RefSeq" id="WP_166196468.1">
    <property type="nucleotide sequence ID" value="NZ_JAAOIV010000006.1"/>
</dbReference>
<dbReference type="Proteomes" id="UP000744769">
    <property type="component" value="Unassembled WGS sequence"/>
</dbReference>
<keyword evidence="1" id="KW-0472">Membrane</keyword>
<proteinExistence type="predicted"/>
<evidence type="ECO:0000313" key="3">
    <source>
        <dbReference type="Proteomes" id="UP000744769"/>
    </source>
</evidence>
<organism evidence="2 3">
    <name type="scientific">Metallococcus carri</name>
    <dbReference type="NCBI Taxonomy" id="1656884"/>
    <lineage>
        <taxon>Bacteria</taxon>
        <taxon>Bacillati</taxon>
        <taxon>Actinomycetota</taxon>
        <taxon>Actinomycetes</taxon>
        <taxon>Micrococcales</taxon>
        <taxon>Dermacoccaceae</taxon>
        <taxon>Metallococcus</taxon>
    </lineage>
</organism>
<keyword evidence="1" id="KW-0812">Transmembrane</keyword>
<feature type="transmembrane region" description="Helical" evidence="1">
    <location>
        <begin position="21"/>
        <end position="46"/>
    </location>
</feature>
<evidence type="ECO:0000313" key="2">
    <source>
        <dbReference type="EMBL" id="NHN56067.1"/>
    </source>
</evidence>
<name>A0A967B5N8_9MICO</name>
<feature type="transmembrane region" description="Helical" evidence="1">
    <location>
        <begin position="66"/>
        <end position="88"/>
    </location>
</feature>
<keyword evidence="3" id="KW-1185">Reference proteome</keyword>
<dbReference type="EMBL" id="JAAOIV010000006">
    <property type="protein sequence ID" value="NHN56067.1"/>
    <property type="molecule type" value="Genomic_DNA"/>
</dbReference>
<dbReference type="AlphaFoldDB" id="A0A967B5N8"/>
<sequence length="106" mass="10646">MKSLVVKSAGSIDWPGIGQSAIKVLLVGLVFGAGLPALYAVGLRLWDAGTGGVAKDGTVTKANPLALAGAALAFVLIVAAVVCGLLLVMKKTIAHYTGWTVFPGLG</sequence>
<comment type="caution">
    <text evidence="2">The sequence shown here is derived from an EMBL/GenBank/DDBJ whole genome shotgun (WGS) entry which is preliminary data.</text>
</comment>
<protein>
    <submittedName>
        <fullName evidence="2">Uncharacterized protein</fullName>
    </submittedName>
</protein>